<protein>
    <recommendedName>
        <fullName evidence="4">Glycosyltransferase RgtA/B/C/D-like domain-containing protein</fullName>
    </recommendedName>
</protein>
<feature type="transmembrane region" description="Helical" evidence="1">
    <location>
        <begin position="133"/>
        <end position="166"/>
    </location>
</feature>
<proteinExistence type="predicted"/>
<feature type="transmembrane region" description="Helical" evidence="1">
    <location>
        <begin position="178"/>
        <end position="202"/>
    </location>
</feature>
<feature type="transmembrane region" description="Helical" evidence="1">
    <location>
        <begin position="319"/>
        <end position="343"/>
    </location>
</feature>
<dbReference type="KEGG" id="abri:DFR85_02590"/>
<feature type="transmembrane region" description="Helical" evidence="1">
    <location>
        <begin position="247"/>
        <end position="265"/>
    </location>
</feature>
<feature type="transmembrane region" description="Helical" evidence="1">
    <location>
        <begin position="86"/>
        <end position="104"/>
    </location>
</feature>
<dbReference type="AlphaFoldDB" id="A0A2U9ICC3"/>
<organism evidence="2 3">
    <name type="scientific">Acidianus brierleyi</name>
    <dbReference type="NCBI Taxonomy" id="41673"/>
    <lineage>
        <taxon>Archaea</taxon>
        <taxon>Thermoproteota</taxon>
        <taxon>Thermoprotei</taxon>
        <taxon>Sulfolobales</taxon>
        <taxon>Sulfolobaceae</taxon>
        <taxon>Acidianus</taxon>
    </lineage>
</organism>
<keyword evidence="1" id="KW-1133">Transmembrane helix</keyword>
<accession>A0A2U9ICC3</accession>
<reference evidence="2 3" key="1">
    <citation type="submission" date="2018-05" db="EMBL/GenBank/DDBJ databases">
        <title>Complete Genome Sequences of Extremely Thermoacidophilic, Metal-Mobilizing Type-Strain Members of the Archaeal Family Sulfolobaceae: Acidianus brierleyi DSM-1651T, Acidianus sulfidivorans DSM-18786T, Metallosphaera hakonensis DSM-7519T, and Metallosphaera prunae DSM-10039T.</title>
        <authorList>
            <person name="Counts J.A."/>
            <person name="Kelly R.M."/>
        </authorList>
    </citation>
    <scope>NUCLEOTIDE SEQUENCE [LARGE SCALE GENOMIC DNA]</scope>
    <source>
        <strain evidence="2 3">DSM 1651</strain>
    </source>
</reference>
<keyword evidence="1" id="KW-0812">Transmembrane</keyword>
<keyword evidence="1" id="KW-0472">Membrane</keyword>
<keyword evidence="3" id="KW-1185">Reference proteome</keyword>
<feature type="transmembrane region" description="Helical" evidence="1">
    <location>
        <begin position="61"/>
        <end position="80"/>
    </location>
</feature>
<feature type="transmembrane region" description="Helical" evidence="1">
    <location>
        <begin position="277"/>
        <end position="299"/>
    </location>
</feature>
<evidence type="ECO:0000313" key="2">
    <source>
        <dbReference type="EMBL" id="AWR93668.1"/>
    </source>
</evidence>
<sequence length="344" mass="40275">MIKHLPFFLSNDFKFVITIYSVSKLLVFITGFFILGSDFFQIMGTKWDSYIYESIASHGYAGYYIVFSPVYPALIYILHIILPTVFSAYIIVNIFGYIFVYIIYRYLGLKTALLISIFPVYVVFSTIPYSDDILLTFISLALFINSSTISSIFLSLSVLTFYNIIITIPAFIMKNWKIIIMPILTGIGIFIAYFIFFGNPFIYFNIEKEYWNAGFTLPNVQAMFLLNGWFTSEPWKFLNFEIPRPLWLIRNYLFFIFYFLGDYFLLKSNLKNRKFLFLYSLLVEMPLLFINGVPAISIPRLLLPAFPIFYGYASLRKNIIYLYAIISIFLIPIITIWQMTAFFS</sequence>
<dbReference type="Proteomes" id="UP000248044">
    <property type="component" value="Chromosome"/>
</dbReference>
<feature type="transmembrane region" description="Helical" evidence="1">
    <location>
        <begin position="15"/>
        <end position="40"/>
    </location>
</feature>
<evidence type="ECO:0000256" key="1">
    <source>
        <dbReference type="SAM" id="Phobius"/>
    </source>
</evidence>
<gene>
    <name evidence="2" type="ORF">DFR85_02590</name>
</gene>
<evidence type="ECO:0008006" key="4">
    <source>
        <dbReference type="Google" id="ProtNLM"/>
    </source>
</evidence>
<name>A0A2U9ICC3_9CREN</name>
<evidence type="ECO:0000313" key="3">
    <source>
        <dbReference type="Proteomes" id="UP000248044"/>
    </source>
</evidence>
<dbReference type="EMBL" id="CP029289">
    <property type="protein sequence ID" value="AWR93668.1"/>
    <property type="molecule type" value="Genomic_DNA"/>
</dbReference>